<evidence type="ECO:0000313" key="4">
    <source>
        <dbReference type="EMBL" id="CAD8857875.1"/>
    </source>
</evidence>
<dbReference type="InterPro" id="IPR003961">
    <property type="entry name" value="FN3_dom"/>
</dbReference>
<gene>
    <name evidence="4" type="ORF">NSCI0253_LOCUS32227</name>
</gene>
<feature type="chain" id="PRO_5031125644" description="Fibronectin type-III domain-containing protein" evidence="2">
    <location>
        <begin position="21"/>
        <end position="1880"/>
    </location>
</feature>
<accession>A0A7S1ALV2</accession>
<proteinExistence type="predicted"/>
<feature type="signal peptide" evidence="2">
    <location>
        <begin position="1"/>
        <end position="20"/>
    </location>
</feature>
<dbReference type="SMART" id="SM00060">
    <property type="entry name" value="FN3"/>
    <property type="match status" value="1"/>
</dbReference>
<reference evidence="4" key="1">
    <citation type="submission" date="2021-01" db="EMBL/GenBank/DDBJ databases">
        <authorList>
            <person name="Corre E."/>
            <person name="Pelletier E."/>
            <person name="Niang G."/>
            <person name="Scheremetjew M."/>
            <person name="Finn R."/>
            <person name="Kale V."/>
            <person name="Holt S."/>
            <person name="Cochrane G."/>
            <person name="Meng A."/>
            <person name="Brown T."/>
            <person name="Cohen L."/>
        </authorList>
    </citation>
    <scope>NUCLEOTIDE SEQUENCE</scope>
</reference>
<feature type="domain" description="Fibronectin type-III" evidence="3">
    <location>
        <begin position="1640"/>
        <end position="1762"/>
    </location>
</feature>
<evidence type="ECO:0000256" key="2">
    <source>
        <dbReference type="SAM" id="SignalP"/>
    </source>
</evidence>
<keyword evidence="1" id="KW-0812">Transmembrane</keyword>
<protein>
    <recommendedName>
        <fullName evidence="3">Fibronectin type-III domain-containing protein</fullName>
    </recommendedName>
</protein>
<keyword evidence="1" id="KW-0472">Membrane</keyword>
<sequence length="1880" mass="204668">MLFAWRWSWCVVILLAGTYGSQCPNSSVTVEFSHPKMTFNGDDGGSWVWQSADDIRIIVTPDEPHPDMEIRAALFEENAPDICVEVQTSSDIGGSLLVVAPSTATKTYLTVSCKRFTGETCSVHIALSNSSWNAKRWAKTMTFGEIENAVAYHGVAMTYVFTCNAQCSEASQLQVSVWPREVNSLSHLSLLVARNKPPTSNTVDRLPVTKGWFGGEVMSTKPEKGDYYITVLRKHGRRPMPFQLVVKLPNTVETVAIEDVTFGSVAANASSYYTFFVGKPNSDIEVYVYNFSGTVDVGVSQAGQLPTLENAQWSQRGGSELIVPVTDPVRVETKAEKGWFNVVVRGATDAAFAMVILTERHIETTDTTAKIIVYEYLLLGIPMRINTSPGHAVGILHQNDFPTPALTFDVQVVHGAFPKLCADTCGTRLHSCPAVSPDSVNASSPEWRGSSLIAHCENGRYGDQVYNFHGKWETPCLGCWQTLYIATPDGNSTVDVVLGAEGQPHPLTEGEPFMGEVDAGEAPITLGYVVEEHEAGALLKVALTVTQGDPYFTMHEKSEDELGPAVFNSGTTGSDVWSGDVSSYADVGEWIYFSVAARLRHSQFSFMVYWSPPPTDDPPQTTFTYMAPRLLGGEPMRGRIEEGVTKPDVYQYSLTIMEGGHELPGFTVSATSLGVVILKLYVLALPTGQVLSNYEKASFSQDPASLATWQSEVEPLVVVNASDPKLASMYLVAVAPLEGSESSFEYTIVATADDDIQDLPNTGLQFLGSVQNLQEKRYRLDLPMSEVAGKAKASSHLAVTVQQSYGETRVSLAFRGTDGQFVNFRQSRTFGDKVLFVPSFARPLKDVCEKHVVVGNNASCRIYVIVTGNSFLAQYKISATTPSGDPVFLALGEMSTVALPAGHSQWLYFPVVPSSRRSGLSLVFSARQGVLSSISGMVTNLASAKDPIALSKIDFEVAELAGSEVMTMKAIDLDRFCAPQDDASSGGCAVLVRVVSGSRSAEVEISEDAYIGWVYLVPLENISTGEPEAFRQSTSALALQSGVPVTSSITQSAPQKNFTFDLPAGSSMKVTVRADCLVQLTLESAPNGRGEKHVATYPLDPLLRLISVTISTASVSRVTGVYLLTVASSTSLDNRTCMLSIEATSVFGDEVPVSFLEANAPQMVSDTGTQHFVFNNERGDAGDGDRSKLKVRVRTVSGNIGVSYQISTFSDGEDSVVASSKSYSWHSLPQSGPDFTLTGLDEKCDRLSSCEIVIEVVSVKGEVADYEVTLLNDLDLCTDRGETIELGMPVLGHLDATSCGATYHVVVGDHTDLHVEVGCSSDPGCVGLILSADTQSKFPELTSRQWVQRDIDVGGMLHLSIPKPLRGDVDVAQVLIRLEFAQTGGRPVDFRMMVTSSVSDAMLLLDGDRPVHTRLEPSEPKYFYFDSRSGSSLLTLTATVQSDSHDPYDSLVNFYVLDCVTPSTTEDLHKDEWRPSEERWDLKGFPNGRGQNVVLISPWSWHLHPSQKKVKPKTTSSYCYYPIAIISNRMAATSLSLQGTQSREFQVLPVGQVLHGIIEGTSQLSYEVEPQEDLGDFLSLSLEVCSGSVSTMLDGAQEVRGGFDNLPVALHGTRRFWLSVTDGAWATFIITAKDRSSLRLEPTTKQLNVRQPTFNTVVVTWEPAFVSALAGSPVPDLVTYEVFFKQDTVHSQSNFSSPCGLYQEYQLSTENDNGAAYLRKGFTPHINRINARSGLQSTVYNLEPDSPYTFNVVARSGQQQLSVAYEATHFRTMAAPAQTLRPVPGPGPRATMAWSWSSVLLILSFLAVCMCWRCFIRGASLPSWGSVELPPLGHQRTPQMRHSTHEGYAPPEMSDAFGESPSVIGGSLYSQEWASLTQSR</sequence>
<dbReference type="EMBL" id="HBFQ01045318">
    <property type="protein sequence ID" value="CAD8857875.1"/>
    <property type="molecule type" value="Transcribed_RNA"/>
</dbReference>
<evidence type="ECO:0000259" key="3">
    <source>
        <dbReference type="SMART" id="SM00060"/>
    </source>
</evidence>
<evidence type="ECO:0000256" key="1">
    <source>
        <dbReference type="SAM" id="Phobius"/>
    </source>
</evidence>
<keyword evidence="1" id="KW-1133">Transmembrane helix</keyword>
<keyword evidence="2" id="KW-0732">Signal</keyword>
<feature type="transmembrane region" description="Helical" evidence="1">
    <location>
        <begin position="1793"/>
        <end position="1816"/>
    </location>
</feature>
<organism evidence="4">
    <name type="scientific">Noctiluca scintillans</name>
    <name type="common">Sea sparkle</name>
    <name type="synonym">Red tide dinoflagellate</name>
    <dbReference type="NCBI Taxonomy" id="2966"/>
    <lineage>
        <taxon>Eukaryota</taxon>
        <taxon>Sar</taxon>
        <taxon>Alveolata</taxon>
        <taxon>Dinophyceae</taxon>
        <taxon>Noctilucales</taxon>
        <taxon>Noctilucaceae</taxon>
        <taxon>Noctiluca</taxon>
    </lineage>
</organism>
<name>A0A7S1ALV2_NOCSC</name>